<dbReference type="AlphaFoldDB" id="A0A5J4QF19"/>
<feature type="domain" description="PIN" evidence="1">
    <location>
        <begin position="448"/>
        <end position="562"/>
    </location>
</feature>
<dbReference type="InterPro" id="IPR002716">
    <property type="entry name" value="PIN_dom"/>
</dbReference>
<sequence>TTENKEFELYFDITGGNHEKAKEVFQDVKPDDRIPTIDVDYFSDENYLKTFVEKQIPEIYSPEYGNSFTNSYLNKIELYFISLYAGVLYDFQLNTYRIKIYNKQAKSDYFTEKANSTEELKATIIQSLFSSLLPQTALKSKLQQQFEEKTCEVQSEADYLLFQKKPQEAVEKINQYYKESNVIEELHFWQNIETFIENDLTEIFFNIPELCEIHHKANQKLSKVRPDLKISLAFGTNQIDTGKLSDNVFWKNNSPFQKFGCFANDLFIFDFSYLVPYNEKSYSTALLTKKLVDNSEKVKGWKKQFAEKYIPVLLEEFRQNLQNDCDASLSSIETIKNADFKLYYFNKWFDEFGFTEHYTILKQSQSELIERLQQQHREKLSDRFDNLKAETNIESIDKLEQINKVKASIKDIENECSAGYTDLLEKVEKLQKELYEKELYIKDQLLVKHYIIDTNVFVDCPEILSKIDIKHNIVLSARVVDELDKLKRKLKGDARENADKALKLINQKLGKKKGNLRTARADLRLLPVDFNDKSPDNLILCVALMYKEKNPFLLTSDNGLQAKAKICEIPTISLREFLYDKVKLPINIQTGKIIDIEILINAYNSAIKKRKSITLSDFNMILSNSIKGFSHKQYGFNKFKDFCISLSEIFEIQLDEKGIECLILKTAI</sequence>
<gene>
    <name evidence="2" type="ORF">EZS27_030108</name>
</gene>
<dbReference type="PANTHER" id="PTHR16161:SF0">
    <property type="entry name" value="TRANSCRIPTIONAL PROTEIN SWT1"/>
    <property type="match status" value="1"/>
</dbReference>
<accession>A0A5J4QF19</accession>
<dbReference type="GO" id="GO:0005634">
    <property type="term" value="C:nucleus"/>
    <property type="evidence" value="ECO:0007669"/>
    <property type="project" value="TreeGrafter"/>
</dbReference>
<evidence type="ECO:0000313" key="2">
    <source>
        <dbReference type="EMBL" id="KAA6320072.1"/>
    </source>
</evidence>
<dbReference type="InterPro" id="IPR025605">
    <property type="entry name" value="OST-HTH/LOTUS_dom"/>
</dbReference>
<comment type="caution">
    <text evidence="2">The sequence shown here is derived from an EMBL/GenBank/DDBJ whole genome shotgun (WGS) entry which is preliminary data.</text>
</comment>
<feature type="non-terminal residue" evidence="2">
    <location>
        <position position="1"/>
    </location>
</feature>
<dbReference type="CDD" id="cd09883">
    <property type="entry name" value="PIN_VapC_PhoHL-ATPase"/>
    <property type="match status" value="1"/>
</dbReference>
<proteinExistence type="predicted"/>
<dbReference type="PANTHER" id="PTHR16161">
    <property type="entry name" value="TRANSCRIPTIONAL PROTEIN SWT1"/>
    <property type="match status" value="1"/>
</dbReference>
<dbReference type="Gene3D" id="3.40.50.1010">
    <property type="entry name" value="5'-nuclease"/>
    <property type="match status" value="1"/>
</dbReference>
<name>A0A5J4QF19_9ZZZZ</name>
<dbReference type="InterPro" id="IPR052626">
    <property type="entry name" value="SWT1_Regulator"/>
</dbReference>
<dbReference type="Pfam" id="PF13638">
    <property type="entry name" value="PIN_4"/>
    <property type="match status" value="1"/>
</dbReference>
<organism evidence="2">
    <name type="scientific">termite gut metagenome</name>
    <dbReference type="NCBI Taxonomy" id="433724"/>
    <lineage>
        <taxon>unclassified sequences</taxon>
        <taxon>metagenomes</taxon>
        <taxon>organismal metagenomes</taxon>
    </lineage>
</organism>
<evidence type="ECO:0000259" key="1">
    <source>
        <dbReference type="SMART" id="SM00670"/>
    </source>
</evidence>
<dbReference type="Gene3D" id="3.30.420.610">
    <property type="entry name" value="LOTUS domain-like"/>
    <property type="match status" value="1"/>
</dbReference>
<dbReference type="SMART" id="SM00670">
    <property type="entry name" value="PINc"/>
    <property type="match status" value="1"/>
</dbReference>
<dbReference type="InterPro" id="IPR029060">
    <property type="entry name" value="PIN-like_dom_sf"/>
</dbReference>
<dbReference type="EMBL" id="SNRY01003695">
    <property type="protein sequence ID" value="KAA6320072.1"/>
    <property type="molecule type" value="Genomic_DNA"/>
</dbReference>
<reference evidence="2" key="1">
    <citation type="submission" date="2019-03" db="EMBL/GenBank/DDBJ databases">
        <title>Single cell metagenomics reveals metabolic interactions within the superorganism composed of flagellate Streblomastix strix and complex community of Bacteroidetes bacteria on its surface.</title>
        <authorList>
            <person name="Treitli S.C."/>
            <person name="Kolisko M."/>
            <person name="Husnik F."/>
            <person name="Keeling P."/>
            <person name="Hampl V."/>
        </authorList>
    </citation>
    <scope>NUCLEOTIDE SEQUENCE</scope>
    <source>
        <strain evidence="2">STM</strain>
    </source>
</reference>
<dbReference type="Pfam" id="PF12872">
    <property type="entry name" value="OST-HTH"/>
    <property type="match status" value="1"/>
</dbReference>
<protein>
    <recommendedName>
        <fullName evidence="1">PIN domain-containing protein</fullName>
    </recommendedName>
</protein>
<dbReference type="SUPFAM" id="SSF88723">
    <property type="entry name" value="PIN domain-like"/>
    <property type="match status" value="1"/>
</dbReference>
<dbReference type="InterPro" id="IPR041966">
    <property type="entry name" value="LOTUS-like"/>
</dbReference>